<dbReference type="InParanoid" id="K3ZMS3"/>
<reference evidence="3" key="2">
    <citation type="submission" date="2018-08" db="UniProtKB">
        <authorList>
            <consortium name="EnsemblPlants"/>
        </authorList>
    </citation>
    <scope>IDENTIFICATION</scope>
    <source>
        <strain evidence="3">Yugu1</strain>
    </source>
</reference>
<dbReference type="InterPro" id="IPR053781">
    <property type="entry name" value="F-box_AtFBL13-like"/>
</dbReference>
<evidence type="ECO:0000313" key="4">
    <source>
        <dbReference type="Proteomes" id="UP000004995"/>
    </source>
</evidence>
<dbReference type="PROSITE" id="PS50181">
    <property type="entry name" value="FBOX"/>
    <property type="match status" value="1"/>
</dbReference>
<proteinExistence type="predicted"/>
<dbReference type="CDD" id="cd22160">
    <property type="entry name" value="F-box_AtFBL13-like"/>
    <property type="match status" value="1"/>
</dbReference>
<dbReference type="InterPro" id="IPR053197">
    <property type="entry name" value="F-box_SCFL_complex_component"/>
</dbReference>
<dbReference type="InterPro" id="IPR036047">
    <property type="entry name" value="F-box-like_dom_sf"/>
</dbReference>
<dbReference type="Gramene" id="KQK93997">
    <property type="protein sequence ID" value="KQK93997"/>
    <property type="gene ID" value="SETIT_027893mg"/>
</dbReference>
<dbReference type="Pfam" id="PF00646">
    <property type="entry name" value="F-box"/>
    <property type="match status" value="1"/>
</dbReference>
<feature type="domain" description="F-box" evidence="2">
    <location>
        <begin position="22"/>
        <end position="68"/>
    </location>
</feature>
<evidence type="ECO:0000259" key="2">
    <source>
        <dbReference type="PROSITE" id="PS50181"/>
    </source>
</evidence>
<organism evidence="3 4">
    <name type="scientific">Setaria italica</name>
    <name type="common">Foxtail millet</name>
    <name type="synonym">Panicum italicum</name>
    <dbReference type="NCBI Taxonomy" id="4555"/>
    <lineage>
        <taxon>Eukaryota</taxon>
        <taxon>Viridiplantae</taxon>
        <taxon>Streptophyta</taxon>
        <taxon>Embryophyta</taxon>
        <taxon>Tracheophyta</taxon>
        <taxon>Spermatophyta</taxon>
        <taxon>Magnoliopsida</taxon>
        <taxon>Liliopsida</taxon>
        <taxon>Poales</taxon>
        <taxon>Poaceae</taxon>
        <taxon>PACMAD clade</taxon>
        <taxon>Panicoideae</taxon>
        <taxon>Panicodae</taxon>
        <taxon>Paniceae</taxon>
        <taxon>Cenchrinae</taxon>
        <taxon>Setaria</taxon>
    </lineage>
</organism>
<keyword evidence="4" id="KW-1185">Reference proteome</keyword>
<accession>K3ZMS3</accession>
<reference evidence="4" key="1">
    <citation type="journal article" date="2012" name="Nat. Biotechnol.">
        <title>Reference genome sequence of the model plant Setaria.</title>
        <authorList>
            <person name="Bennetzen J.L."/>
            <person name="Schmutz J."/>
            <person name="Wang H."/>
            <person name="Percifield R."/>
            <person name="Hawkins J."/>
            <person name="Pontaroli A.C."/>
            <person name="Estep M."/>
            <person name="Feng L."/>
            <person name="Vaughn J.N."/>
            <person name="Grimwood J."/>
            <person name="Jenkins J."/>
            <person name="Barry K."/>
            <person name="Lindquist E."/>
            <person name="Hellsten U."/>
            <person name="Deshpande S."/>
            <person name="Wang X."/>
            <person name="Wu X."/>
            <person name="Mitros T."/>
            <person name="Triplett J."/>
            <person name="Yang X."/>
            <person name="Ye C.Y."/>
            <person name="Mauro-Herrera M."/>
            <person name="Wang L."/>
            <person name="Li P."/>
            <person name="Sharma M."/>
            <person name="Sharma R."/>
            <person name="Ronald P.C."/>
            <person name="Panaud O."/>
            <person name="Kellogg E.A."/>
            <person name="Brutnell T.P."/>
            <person name="Doust A.N."/>
            <person name="Tuskan G.A."/>
            <person name="Rokhsar D."/>
            <person name="Devos K.M."/>
        </authorList>
    </citation>
    <scope>NUCLEOTIDE SEQUENCE [LARGE SCALE GENOMIC DNA]</scope>
    <source>
        <strain evidence="4">cv. Yugu1</strain>
    </source>
</reference>
<sequence length="305" mass="34304">MPPRKRGRTGREAAAAPEDDGRDHISALPDDALEHILSFIPALDAARTCVLARRWRHIWKSTKSLRIVTPGSIQDIKEFVDHLLLIRAGSPVDTFELRTQEGMSIEDNARVNLWIRHALACKACVLQFEIFGSTTWLKLKDIHLLFASQYLTRLDFAYVQFRDCFLNFSSCPALQDLQGVVAKRISSQSLKRLSIADCNSIWTLRTCIHAPNLISLCLDETFHRAPVLEKMPSLVEAVVTIRECNSDICTRTTSQGCNVLECKGCYGIEGDTSCVLLQGLYTVKNMALVALSNPFISRRDLKHYP</sequence>
<dbReference type="PANTHER" id="PTHR34223">
    <property type="entry name" value="OS11G0201299 PROTEIN"/>
    <property type="match status" value="1"/>
</dbReference>
<dbReference type="EMBL" id="AGNK02004735">
    <property type="status" value="NOT_ANNOTATED_CDS"/>
    <property type="molecule type" value="Genomic_DNA"/>
</dbReference>
<dbReference type="AlphaFoldDB" id="K3ZMS3"/>
<dbReference type="STRING" id="4555.K3ZMS3"/>
<dbReference type="SMART" id="SM00256">
    <property type="entry name" value="FBOX"/>
    <property type="match status" value="1"/>
</dbReference>
<dbReference type="SUPFAM" id="SSF81383">
    <property type="entry name" value="F-box domain"/>
    <property type="match status" value="1"/>
</dbReference>
<name>K3ZMS3_SETIT</name>
<protein>
    <recommendedName>
        <fullName evidence="2">F-box domain-containing protein</fullName>
    </recommendedName>
</protein>
<dbReference type="InterPro" id="IPR001810">
    <property type="entry name" value="F-box_dom"/>
</dbReference>
<dbReference type="Gene3D" id="1.20.1280.50">
    <property type="match status" value="1"/>
</dbReference>
<dbReference type="PANTHER" id="PTHR34223:SF109">
    <property type="entry name" value="F-BOX DOMAIN-CONTAINING PROTEIN"/>
    <property type="match status" value="1"/>
</dbReference>
<feature type="region of interest" description="Disordered" evidence="1">
    <location>
        <begin position="1"/>
        <end position="24"/>
    </location>
</feature>
<evidence type="ECO:0000313" key="3">
    <source>
        <dbReference type="EnsemblPlants" id="KQK93997"/>
    </source>
</evidence>
<dbReference type="eggNOG" id="ENOG502SQNS">
    <property type="taxonomic scope" value="Eukaryota"/>
</dbReference>
<dbReference type="HOGENOM" id="CLU_003068_1_1_1"/>
<dbReference type="EnsemblPlants" id="KQK93997">
    <property type="protein sequence ID" value="KQK93997"/>
    <property type="gene ID" value="SETIT_027893mg"/>
</dbReference>
<dbReference type="OMA" id="TIEDCFF"/>
<evidence type="ECO:0000256" key="1">
    <source>
        <dbReference type="SAM" id="MobiDB-lite"/>
    </source>
</evidence>
<dbReference type="Proteomes" id="UP000004995">
    <property type="component" value="Unassembled WGS sequence"/>
</dbReference>